<organism evidence="1">
    <name type="scientific">freshwater metagenome</name>
    <dbReference type="NCBI Taxonomy" id="449393"/>
    <lineage>
        <taxon>unclassified sequences</taxon>
        <taxon>metagenomes</taxon>
        <taxon>ecological metagenomes</taxon>
    </lineage>
</organism>
<gene>
    <name evidence="1" type="ORF">GM50_3765</name>
</gene>
<dbReference type="InterPro" id="IPR027417">
    <property type="entry name" value="P-loop_NTPase"/>
</dbReference>
<evidence type="ECO:0008006" key="2">
    <source>
        <dbReference type="Google" id="ProtNLM"/>
    </source>
</evidence>
<dbReference type="Gene3D" id="3.40.50.300">
    <property type="entry name" value="P-loop containing nucleotide triphosphate hydrolases"/>
    <property type="match status" value="1"/>
</dbReference>
<dbReference type="AlphaFoldDB" id="A0A094Q9C8"/>
<dbReference type="GO" id="GO:0004713">
    <property type="term" value="F:protein tyrosine kinase activity"/>
    <property type="evidence" value="ECO:0007669"/>
    <property type="project" value="TreeGrafter"/>
</dbReference>
<dbReference type="SUPFAM" id="SSF52540">
    <property type="entry name" value="P-loop containing nucleoside triphosphate hydrolases"/>
    <property type="match status" value="1"/>
</dbReference>
<dbReference type="PANTHER" id="PTHR32309">
    <property type="entry name" value="TYROSINE-PROTEIN KINASE"/>
    <property type="match status" value="1"/>
</dbReference>
<dbReference type="InterPro" id="IPR050445">
    <property type="entry name" value="Bact_polysacc_biosynth/exp"/>
</dbReference>
<dbReference type="GO" id="GO:0005886">
    <property type="term" value="C:plasma membrane"/>
    <property type="evidence" value="ECO:0007669"/>
    <property type="project" value="TreeGrafter"/>
</dbReference>
<name>A0A094Q9C8_9ZZZZ</name>
<accession>A0A094Q9C8</accession>
<comment type="caution">
    <text evidence="1">The sequence shown here is derived from an EMBL/GenBank/DDBJ whole genome shotgun (WGS) entry which is preliminary data.</text>
</comment>
<dbReference type="EMBL" id="JNSK01000007">
    <property type="protein sequence ID" value="KGA19957.1"/>
    <property type="molecule type" value="Genomic_DNA"/>
</dbReference>
<dbReference type="PANTHER" id="PTHR32309:SF13">
    <property type="entry name" value="FERRIC ENTEROBACTIN TRANSPORT PROTEIN FEPE"/>
    <property type="match status" value="1"/>
</dbReference>
<sequence>MANLNTPNIVTAIADSNFEGSLSSNLHSQGWDIIARAVDFASLTSFLAENQEAGRASILIYAPDLPDFTAQRLGELRASFKDVIGYGTESELKLFENLLPRPTDATELISQVRGIIRREFREPLISQYRSASAARSKVIAIASAGSTTGATTLALNLAMESSLLEKRTLLIDGNSLEPSIAVALELRNLRADQSPRLISPLLWAYEVSEKKSAKFSELMTIAYSNFDLIIIDLGSISNLPVKLTDRRWNSGPLIWSCDNADELWISSRPDEIGRFRLLGLIRELAKTKIKARLTFISNLEIPRRKSDQSNQELTAEIEELKPLNRFSVPRDNRAAAVAAASSACLSEASPKSNLRKSISRIASEL</sequence>
<proteinExistence type="predicted"/>
<protein>
    <recommendedName>
        <fullName evidence="2">CobQ/CobB/MinD/ParA nucleotide binding domain-containing protein</fullName>
    </recommendedName>
</protein>
<reference evidence="1" key="1">
    <citation type="submission" date="2014-05" db="EMBL/GenBank/DDBJ databases">
        <title>Key roles for freshwater Actinobacteria revealed by deep metagenomic sequencing.</title>
        <authorList>
            <person name="Ghai R."/>
            <person name="Mizuno C.M."/>
            <person name="Picazo A."/>
            <person name="Camacho A."/>
            <person name="Rodriguez-Valera F."/>
        </authorList>
    </citation>
    <scope>NUCLEOTIDE SEQUENCE</scope>
</reference>
<evidence type="ECO:0000313" key="1">
    <source>
        <dbReference type="EMBL" id="KGA19957.1"/>
    </source>
</evidence>